<evidence type="ECO:0000313" key="2">
    <source>
        <dbReference type="Proteomes" id="UP000324222"/>
    </source>
</evidence>
<protein>
    <submittedName>
        <fullName evidence="1">Uncharacterized protein</fullName>
    </submittedName>
</protein>
<reference evidence="1 2" key="1">
    <citation type="submission" date="2019-05" db="EMBL/GenBank/DDBJ databases">
        <title>Another draft genome of Portunus trituberculatus and its Hox gene families provides insights of decapod evolution.</title>
        <authorList>
            <person name="Jeong J.-H."/>
            <person name="Song I."/>
            <person name="Kim S."/>
            <person name="Choi T."/>
            <person name="Kim D."/>
            <person name="Ryu S."/>
            <person name="Kim W."/>
        </authorList>
    </citation>
    <scope>NUCLEOTIDE SEQUENCE [LARGE SCALE GENOMIC DNA]</scope>
    <source>
        <tissue evidence="1">Muscle</tissue>
    </source>
</reference>
<name>A0A5B7HDI9_PORTR</name>
<accession>A0A5B7HDI9</accession>
<keyword evidence="2" id="KW-1185">Reference proteome</keyword>
<comment type="caution">
    <text evidence="1">The sequence shown here is derived from an EMBL/GenBank/DDBJ whole genome shotgun (WGS) entry which is preliminary data.</text>
</comment>
<dbReference type="AlphaFoldDB" id="A0A5B7HDI9"/>
<dbReference type="EMBL" id="VSRR010025576">
    <property type="protein sequence ID" value="MPC66968.1"/>
    <property type="molecule type" value="Genomic_DNA"/>
</dbReference>
<organism evidence="1 2">
    <name type="scientific">Portunus trituberculatus</name>
    <name type="common">Swimming crab</name>
    <name type="synonym">Neptunus trituberculatus</name>
    <dbReference type="NCBI Taxonomy" id="210409"/>
    <lineage>
        <taxon>Eukaryota</taxon>
        <taxon>Metazoa</taxon>
        <taxon>Ecdysozoa</taxon>
        <taxon>Arthropoda</taxon>
        <taxon>Crustacea</taxon>
        <taxon>Multicrustacea</taxon>
        <taxon>Malacostraca</taxon>
        <taxon>Eumalacostraca</taxon>
        <taxon>Eucarida</taxon>
        <taxon>Decapoda</taxon>
        <taxon>Pleocyemata</taxon>
        <taxon>Brachyura</taxon>
        <taxon>Eubrachyura</taxon>
        <taxon>Portunoidea</taxon>
        <taxon>Portunidae</taxon>
        <taxon>Portuninae</taxon>
        <taxon>Portunus</taxon>
    </lineage>
</organism>
<sequence>MLEFFSTLKEALHNGSSTGLATLSVTFPNILRYNRWLKVYILSFITNGESVYNCNIVENCT</sequence>
<gene>
    <name evidence="1" type="ORF">E2C01_061127</name>
</gene>
<dbReference type="Proteomes" id="UP000324222">
    <property type="component" value="Unassembled WGS sequence"/>
</dbReference>
<proteinExistence type="predicted"/>
<evidence type="ECO:0000313" key="1">
    <source>
        <dbReference type="EMBL" id="MPC66968.1"/>
    </source>
</evidence>